<keyword evidence="1" id="KW-0472">Membrane</keyword>
<protein>
    <recommendedName>
        <fullName evidence="4">Vitamin K epoxide reductase family protein</fullName>
    </recommendedName>
</protein>
<evidence type="ECO:0000313" key="3">
    <source>
        <dbReference type="Proteomes" id="UP000573729"/>
    </source>
</evidence>
<evidence type="ECO:0008006" key="4">
    <source>
        <dbReference type="Google" id="ProtNLM"/>
    </source>
</evidence>
<name>A0A7W7FI70_9MICO</name>
<dbReference type="EMBL" id="JACHMD010000001">
    <property type="protein sequence ID" value="MBB4666727.1"/>
    <property type="molecule type" value="Genomic_DNA"/>
</dbReference>
<reference evidence="2 3" key="1">
    <citation type="submission" date="2020-08" db="EMBL/GenBank/DDBJ databases">
        <title>Sequencing the genomes of 1000 actinobacteria strains.</title>
        <authorList>
            <person name="Klenk H.-P."/>
        </authorList>
    </citation>
    <scope>NUCLEOTIDE SEQUENCE [LARGE SCALE GENOMIC DNA]</scope>
    <source>
        <strain evidence="2 3">DSM 24947</strain>
    </source>
</reference>
<keyword evidence="1" id="KW-1133">Transmembrane helix</keyword>
<sequence length="63" mass="6472">MAAVITGFLALTVWTGVCIDYVSESAGDSTCTMAPSLGWPGAIVVAGISLAVAVFSIVRLVRR</sequence>
<dbReference type="Proteomes" id="UP000573729">
    <property type="component" value="Unassembled WGS sequence"/>
</dbReference>
<keyword evidence="3" id="KW-1185">Reference proteome</keyword>
<proteinExistence type="predicted"/>
<feature type="transmembrane region" description="Helical" evidence="1">
    <location>
        <begin position="42"/>
        <end position="61"/>
    </location>
</feature>
<dbReference type="RefSeq" id="WP_184216529.1">
    <property type="nucleotide sequence ID" value="NZ_JACHMD010000001.1"/>
</dbReference>
<accession>A0A7W7FI70</accession>
<gene>
    <name evidence="2" type="ORF">BKA24_001436</name>
</gene>
<evidence type="ECO:0000256" key="1">
    <source>
        <dbReference type="SAM" id="Phobius"/>
    </source>
</evidence>
<organism evidence="2 3">
    <name type="scientific">Microbacterium marinum</name>
    <dbReference type="NCBI Taxonomy" id="421115"/>
    <lineage>
        <taxon>Bacteria</taxon>
        <taxon>Bacillati</taxon>
        <taxon>Actinomycetota</taxon>
        <taxon>Actinomycetes</taxon>
        <taxon>Micrococcales</taxon>
        <taxon>Microbacteriaceae</taxon>
        <taxon>Microbacterium</taxon>
    </lineage>
</organism>
<evidence type="ECO:0000313" key="2">
    <source>
        <dbReference type="EMBL" id="MBB4666727.1"/>
    </source>
</evidence>
<dbReference type="AlphaFoldDB" id="A0A7W7FI70"/>
<keyword evidence="1" id="KW-0812">Transmembrane</keyword>
<comment type="caution">
    <text evidence="2">The sequence shown here is derived from an EMBL/GenBank/DDBJ whole genome shotgun (WGS) entry which is preliminary data.</text>
</comment>